<organism evidence="2 3">
    <name type="scientific">Paramarasmius palmivorus</name>
    <dbReference type="NCBI Taxonomy" id="297713"/>
    <lineage>
        <taxon>Eukaryota</taxon>
        <taxon>Fungi</taxon>
        <taxon>Dikarya</taxon>
        <taxon>Basidiomycota</taxon>
        <taxon>Agaricomycotina</taxon>
        <taxon>Agaricomycetes</taxon>
        <taxon>Agaricomycetidae</taxon>
        <taxon>Agaricales</taxon>
        <taxon>Marasmiineae</taxon>
        <taxon>Marasmiaceae</taxon>
        <taxon>Paramarasmius</taxon>
    </lineage>
</organism>
<sequence length="246" mass="27442">MEPFQFPGPYHPDHLQQYVNPMDPLPFANAGNEYERDYGNNNNAELSPRTNKRRRMSVDSASEPPSSAVSYSSYNDGYSSATSATSHSQRSSIDFPFSTYPSVGAYQTSAGPVFRGTTNPFWHPPMMLGAGQKESPMYHPPMLPPSEESPMDYLHPPLLPPDDEALFSAYLHPPMLPNWEGNKNDNSGDNRQQQDGGHDTNNSDGKLDGVNGDMQMHQDASHDLSQLVYPGDYVMSDAMQMYFKDH</sequence>
<proteinExistence type="predicted"/>
<feature type="compositionally biased region" description="Polar residues" evidence="1">
    <location>
        <begin position="39"/>
        <end position="49"/>
    </location>
</feature>
<feature type="compositionally biased region" description="Polar residues" evidence="1">
    <location>
        <begin position="189"/>
        <end position="204"/>
    </location>
</feature>
<feature type="region of interest" description="Disordered" evidence="1">
    <location>
        <begin position="177"/>
        <end position="215"/>
    </location>
</feature>
<gene>
    <name evidence="2" type="ORF">VNI00_015673</name>
</gene>
<evidence type="ECO:0000313" key="3">
    <source>
        <dbReference type="Proteomes" id="UP001383192"/>
    </source>
</evidence>
<keyword evidence="3" id="KW-1185">Reference proteome</keyword>
<comment type="caution">
    <text evidence="2">The sequence shown here is derived from an EMBL/GenBank/DDBJ whole genome shotgun (WGS) entry which is preliminary data.</text>
</comment>
<accession>A0AAW0BK11</accession>
<feature type="region of interest" description="Disordered" evidence="1">
    <location>
        <begin position="1"/>
        <end position="71"/>
    </location>
</feature>
<evidence type="ECO:0000256" key="1">
    <source>
        <dbReference type="SAM" id="MobiDB-lite"/>
    </source>
</evidence>
<dbReference type="EMBL" id="JAYKXP010000105">
    <property type="protein sequence ID" value="KAK7026438.1"/>
    <property type="molecule type" value="Genomic_DNA"/>
</dbReference>
<feature type="compositionally biased region" description="Low complexity" evidence="1">
    <location>
        <begin position="58"/>
        <end position="71"/>
    </location>
</feature>
<protein>
    <submittedName>
        <fullName evidence="2">Uncharacterized protein</fullName>
    </submittedName>
</protein>
<reference evidence="2 3" key="1">
    <citation type="submission" date="2024-01" db="EMBL/GenBank/DDBJ databases">
        <title>A draft genome for a cacao thread blight-causing isolate of Paramarasmius palmivorus.</title>
        <authorList>
            <person name="Baruah I.K."/>
            <person name="Bukari Y."/>
            <person name="Amoako-Attah I."/>
            <person name="Meinhardt L.W."/>
            <person name="Bailey B.A."/>
            <person name="Cohen S.P."/>
        </authorList>
    </citation>
    <scope>NUCLEOTIDE SEQUENCE [LARGE SCALE GENOMIC DNA]</scope>
    <source>
        <strain evidence="2 3">GH-12</strain>
    </source>
</reference>
<dbReference type="AlphaFoldDB" id="A0AAW0BK11"/>
<evidence type="ECO:0000313" key="2">
    <source>
        <dbReference type="EMBL" id="KAK7026438.1"/>
    </source>
</evidence>
<name>A0AAW0BK11_9AGAR</name>
<dbReference type="Proteomes" id="UP001383192">
    <property type="component" value="Unassembled WGS sequence"/>
</dbReference>